<keyword evidence="12" id="KW-1185">Reference proteome</keyword>
<dbReference type="SMART" id="SM00249">
    <property type="entry name" value="PHD"/>
    <property type="match status" value="1"/>
</dbReference>
<feature type="transmembrane region" description="Helical" evidence="7">
    <location>
        <begin position="752"/>
        <end position="772"/>
    </location>
</feature>
<name>A0A6A2YEM6_HIBSY</name>
<dbReference type="InterPro" id="IPR013083">
    <property type="entry name" value="Znf_RING/FYVE/PHD"/>
</dbReference>
<feature type="region of interest" description="Disordered" evidence="6">
    <location>
        <begin position="229"/>
        <end position="271"/>
    </location>
</feature>
<evidence type="ECO:0000256" key="4">
    <source>
        <dbReference type="ARBA" id="ARBA00023125"/>
    </source>
</evidence>
<dbReference type="CDD" id="cd15568">
    <property type="entry name" value="PHD5_NSD"/>
    <property type="match status" value="1"/>
</dbReference>
<dbReference type="SUPFAM" id="SSF57903">
    <property type="entry name" value="FYVE/PHD zinc finger"/>
    <property type="match status" value="1"/>
</dbReference>
<evidence type="ECO:0000256" key="1">
    <source>
        <dbReference type="ARBA" id="ARBA00022723"/>
    </source>
</evidence>
<dbReference type="InterPro" id="IPR036885">
    <property type="entry name" value="SWIB_MDM2_dom_sf"/>
</dbReference>
<evidence type="ECO:0000256" key="3">
    <source>
        <dbReference type="ARBA" id="ARBA00022833"/>
    </source>
</evidence>
<feature type="domain" description="DM2" evidence="10">
    <location>
        <begin position="491"/>
        <end position="574"/>
    </location>
</feature>
<evidence type="ECO:0000259" key="10">
    <source>
        <dbReference type="PROSITE" id="PS51925"/>
    </source>
</evidence>
<dbReference type="InterPro" id="IPR001965">
    <property type="entry name" value="Znf_PHD"/>
</dbReference>
<evidence type="ECO:0000313" key="11">
    <source>
        <dbReference type="EMBL" id="KAE8672857.1"/>
    </source>
</evidence>
<dbReference type="SMART" id="SM00719">
    <property type="entry name" value="Plus3"/>
    <property type="match status" value="1"/>
</dbReference>
<dbReference type="AlphaFoldDB" id="A0A6A2YEM6"/>
<evidence type="ECO:0000256" key="2">
    <source>
        <dbReference type="ARBA" id="ARBA00022771"/>
    </source>
</evidence>
<feature type="domain" description="PHD-type" evidence="8">
    <location>
        <begin position="278"/>
        <end position="344"/>
    </location>
</feature>
<proteinExistence type="predicted"/>
<dbReference type="PANTHER" id="PTHR46695">
    <property type="entry name" value="ZINC FINGER CCCH DOMAIN-CONTAINING PROTEIN 44-RELATED"/>
    <property type="match status" value="1"/>
</dbReference>
<dbReference type="Gene3D" id="1.10.245.10">
    <property type="entry name" value="SWIB/MDM2 domain"/>
    <property type="match status" value="1"/>
</dbReference>
<feature type="compositionally biased region" description="Basic residues" evidence="6">
    <location>
        <begin position="610"/>
        <end position="620"/>
    </location>
</feature>
<sequence>MEEREAADISVKSELLVDIEVEQSGEIMDKIGVDNIYEESEYLDKPVVDLAVPTEVAEETGTDMVEKVGTLEEKMVTTVSEHENLEDIHAVGEVGTNMTEPEENPVMEGKMVTNVSEQTESLEDIHAVGEAGMDMVEAQEDPVMEGKMVNNVSEQTENLKDMHAVEEVGANRVYAEDPVMEEGSDNKEDTEFGNVAEDVDKADGMEAEMTDTAEVMEAADNTEMPGMTEELETEAAEETEGMEETADTSKASGGKRKRGKNSSTKVQAKAPSRKKAEEDVCFICFDGGALVLCDRRGCPKAYHPACVGRDEAFFQTRGKWNCGCHLCSNCKKNAHYMCYTCTFSLCKGCIKDAVILCVRGNKGFCESYMNLVMLIERKDQENEEMTQIDFDDRGSWEYLFKDYWIDLKERLSITLDELSEPKNPWKGAAKQESPDELHGFDDAGGFDSDNSSGNVEVTVSKRRKTRSQSKARAREGDSPSTLAASGEGASADENAEWASKELLEVVTNMRNGDKSVLSRMELSQLILDYIHKYKLRDHRNKSYVICDTRLKNLFGKPRVGHIEMLNLLDPHIFFTEEDSQTDDFQGSVVDAEANQLEADWNSDALTKTGKDKKRKNRKKGDSRGLQSNVDDYASIDMHNINLIYLRRNLVEELLEDTETFHDKVVDSFVRIRISGAGQKQDLYRLVQVVGPSKVAEPYRAGKRTTDFLLEILNLNKTEAVSIDIISNQEFTEDECKRLRQSIKCGLINRLTFTWLSFFLSHCYLYFLLNFIWSNFS</sequence>
<dbReference type="PANTHER" id="PTHR46695:SF5">
    <property type="entry name" value="RNA POLYMERASE-ASSOCIATED PROTEIN RTF1 HOMOLOG"/>
    <property type="match status" value="1"/>
</dbReference>
<keyword evidence="7" id="KW-0812">Transmembrane</keyword>
<dbReference type="Gene3D" id="3.30.40.10">
    <property type="entry name" value="Zinc/RING finger domain, C3HC4 (zinc finger)"/>
    <property type="match status" value="1"/>
</dbReference>
<keyword evidence="7" id="KW-1133">Transmembrane helix</keyword>
<feature type="compositionally biased region" description="Polar residues" evidence="6">
    <location>
        <begin position="448"/>
        <end position="457"/>
    </location>
</feature>
<dbReference type="Proteomes" id="UP000436088">
    <property type="component" value="Unassembled WGS sequence"/>
</dbReference>
<evidence type="ECO:0000313" key="12">
    <source>
        <dbReference type="Proteomes" id="UP000436088"/>
    </source>
</evidence>
<dbReference type="EMBL" id="VEPZ02001441">
    <property type="protein sequence ID" value="KAE8672857.1"/>
    <property type="molecule type" value="Genomic_DNA"/>
</dbReference>
<keyword evidence="2 5" id="KW-0863">Zinc-finger</keyword>
<comment type="caution">
    <text evidence="11">The sequence shown here is derived from an EMBL/GenBank/DDBJ whole genome shotgun (WGS) entry which is preliminary data.</text>
</comment>
<dbReference type="InterPro" id="IPR004343">
    <property type="entry name" value="Plus-3_dom"/>
</dbReference>
<dbReference type="GO" id="GO:0008270">
    <property type="term" value="F:zinc ion binding"/>
    <property type="evidence" value="ECO:0007669"/>
    <property type="project" value="UniProtKB-KW"/>
</dbReference>
<dbReference type="SUPFAM" id="SSF159042">
    <property type="entry name" value="Plus3-like"/>
    <property type="match status" value="1"/>
</dbReference>
<keyword evidence="7" id="KW-0472">Membrane</keyword>
<gene>
    <name evidence="11" type="ORF">F3Y22_tig00111834pilonHSYRG00259</name>
</gene>
<keyword evidence="3" id="KW-0862">Zinc</keyword>
<feature type="compositionally biased region" description="Basic residues" evidence="6">
    <location>
        <begin position="460"/>
        <end position="471"/>
    </location>
</feature>
<dbReference type="CDD" id="cd10567">
    <property type="entry name" value="SWIB-MDM2_like"/>
    <property type="match status" value="1"/>
</dbReference>
<dbReference type="SUPFAM" id="SSF47592">
    <property type="entry name" value="SWIB/MDM2 domain"/>
    <property type="match status" value="1"/>
</dbReference>
<dbReference type="PROSITE" id="PS50016">
    <property type="entry name" value="ZF_PHD_2"/>
    <property type="match status" value="1"/>
</dbReference>
<feature type="compositionally biased region" description="Basic and acidic residues" evidence="6">
    <location>
        <begin position="432"/>
        <end position="441"/>
    </location>
</feature>
<evidence type="ECO:0000256" key="5">
    <source>
        <dbReference type="PROSITE-ProRule" id="PRU00146"/>
    </source>
</evidence>
<dbReference type="InterPro" id="IPR011011">
    <property type="entry name" value="Znf_FYVE_PHD"/>
</dbReference>
<dbReference type="PROSITE" id="PS51925">
    <property type="entry name" value="SWIB_MDM2"/>
    <property type="match status" value="1"/>
</dbReference>
<organism evidence="11 12">
    <name type="scientific">Hibiscus syriacus</name>
    <name type="common">Rose of Sharon</name>
    <dbReference type="NCBI Taxonomy" id="106335"/>
    <lineage>
        <taxon>Eukaryota</taxon>
        <taxon>Viridiplantae</taxon>
        <taxon>Streptophyta</taxon>
        <taxon>Embryophyta</taxon>
        <taxon>Tracheophyta</taxon>
        <taxon>Spermatophyta</taxon>
        <taxon>Magnoliopsida</taxon>
        <taxon>eudicotyledons</taxon>
        <taxon>Gunneridae</taxon>
        <taxon>Pentapetalae</taxon>
        <taxon>rosids</taxon>
        <taxon>malvids</taxon>
        <taxon>Malvales</taxon>
        <taxon>Malvaceae</taxon>
        <taxon>Malvoideae</taxon>
        <taxon>Hibiscus</taxon>
    </lineage>
</organism>
<feature type="domain" description="Plus3" evidence="9">
    <location>
        <begin position="634"/>
        <end position="767"/>
    </location>
</feature>
<dbReference type="Pfam" id="PF02201">
    <property type="entry name" value="SWIB"/>
    <property type="match status" value="1"/>
</dbReference>
<feature type="region of interest" description="Disordered" evidence="6">
    <location>
        <begin position="602"/>
        <end position="625"/>
    </location>
</feature>
<reference evidence="11" key="1">
    <citation type="submission" date="2019-09" db="EMBL/GenBank/DDBJ databases">
        <title>Draft genome information of white flower Hibiscus syriacus.</title>
        <authorList>
            <person name="Kim Y.-M."/>
        </authorList>
    </citation>
    <scope>NUCLEOTIDE SEQUENCE [LARGE SCALE GENOMIC DNA]</scope>
    <source>
        <strain evidence="11">YM2019G1</strain>
    </source>
</reference>
<dbReference type="InterPro" id="IPR036128">
    <property type="entry name" value="Plus3-like_sf"/>
</dbReference>
<accession>A0A6A2YEM6</accession>
<evidence type="ECO:0000256" key="7">
    <source>
        <dbReference type="SAM" id="Phobius"/>
    </source>
</evidence>
<dbReference type="GO" id="GO:0003677">
    <property type="term" value="F:DNA binding"/>
    <property type="evidence" value="ECO:0007669"/>
    <property type="project" value="UniProtKB-KW"/>
</dbReference>
<feature type="region of interest" description="Disordered" evidence="6">
    <location>
        <begin position="422"/>
        <end position="493"/>
    </location>
</feature>
<dbReference type="InterPro" id="IPR019786">
    <property type="entry name" value="Zinc_finger_PHD-type_CS"/>
</dbReference>
<dbReference type="FunFam" id="3.30.40.10:FF:000303">
    <property type="entry name" value="Zinc finger CCCH domain-containing protein 19"/>
    <property type="match status" value="1"/>
</dbReference>
<evidence type="ECO:0000259" key="9">
    <source>
        <dbReference type="PROSITE" id="PS51360"/>
    </source>
</evidence>
<feature type="compositionally biased region" description="Acidic residues" evidence="6">
    <location>
        <begin position="229"/>
        <end position="246"/>
    </location>
</feature>
<dbReference type="PROSITE" id="PS51360">
    <property type="entry name" value="PLUS3"/>
    <property type="match status" value="1"/>
</dbReference>
<dbReference type="InterPro" id="IPR003121">
    <property type="entry name" value="SWIB_MDM2_domain"/>
</dbReference>
<evidence type="ECO:0000259" key="8">
    <source>
        <dbReference type="PROSITE" id="PS50016"/>
    </source>
</evidence>
<evidence type="ECO:0000256" key="6">
    <source>
        <dbReference type="SAM" id="MobiDB-lite"/>
    </source>
</evidence>
<dbReference type="Gene3D" id="3.90.70.200">
    <property type="entry name" value="Plus-3 domain"/>
    <property type="match status" value="1"/>
</dbReference>
<dbReference type="InterPro" id="IPR019787">
    <property type="entry name" value="Znf_PHD-finger"/>
</dbReference>
<dbReference type="PROSITE" id="PS01359">
    <property type="entry name" value="ZF_PHD_1"/>
    <property type="match status" value="1"/>
</dbReference>
<keyword evidence="4" id="KW-0238">DNA-binding</keyword>
<dbReference type="Pfam" id="PF03126">
    <property type="entry name" value="Plus-3"/>
    <property type="match status" value="1"/>
</dbReference>
<keyword evidence="1" id="KW-0479">Metal-binding</keyword>
<dbReference type="FunFam" id="3.90.70.200:FF:000002">
    <property type="entry name" value="Zinc finger CCCH domain-containing protein 19"/>
    <property type="match status" value="1"/>
</dbReference>
<protein>
    <submittedName>
        <fullName evidence="11">Zinc finger CCCH domain-containing protein 19</fullName>
    </submittedName>
</protein>